<accession>A0AAV4GPX6</accession>
<keyword evidence="1" id="KW-1133">Transmembrane helix</keyword>
<proteinExistence type="predicted"/>
<evidence type="ECO:0000313" key="3">
    <source>
        <dbReference type="Proteomes" id="UP000762676"/>
    </source>
</evidence>
<reference evidence="2 3" key="1">
    <citation type="journal article" date="2021" name="Elife">
        <title>Chloroplast acquisition without the gene transfer in kleptoplastic sea slugs, Plakobranchus ocellatus.</title>
        <authorList>
            <person name="Maeda T."/>
            <person name="Takahashi S."/>
            <person name="Yoshida T."/>
            <person name="Shimamura S."/>
            <person name="Takaki Y."/>
            <person name="Nagai Y."/>
            <person name="Toyoda A."/>
            <person name="Suzuki Y."/>
            <person name="Arimoto A."/>
            <person name="Ishii H."/>
            <person name="Satoh N."/>
            <person name="Nishiyama T."/>
            <person name="Hasebe M."/>
            <person name="Maruyama T."/>
            <person name="Minagawa J."/>
            <person name="Obokata J."/>
            <person name="Shigenobu S."/>
        </authorList>
    </citation>
    <scope>NUCLEOTIDE SEQUENCE [LARGE SCALE GENOMIC DNA]</scope>
</reference>
<evidence type="ECO:0000256" key="1">
    <source>
        <dbReference type="SAM" id="Phobius"/>
    </source>
</evidence>
<evidence type="ECO:0008006" key="4">
    <source>
        <dbReference type="Google" id="ProtNLM"/>
    </source>
</evidence>
<keyword evidence="3" id="KW-1185">Reference proteome</keyword>
<keyword evidence="1" id="KW-0472">Membrane</keyword>
<comment type="caution">
    <text evidence="2">The sequence shown here is derived from an EMBL/GenBank/DDBJ whole genome shotgun (WGS) entry which is preliminary data.</text>
</comment>
<keyword evidence="1" id="KW-0812">Transmembrane</keyword>
<dbReference type="Proteomes" id="UP000762676">
    <property type="component" value="Unassembled WGS sequence"/>
</dbReference>
<gene>
    <name evidence="2" type="ORF">ElyMa_004220300</name>
</gene>
<sequence length="245" mass="27657">MLSIGKLTMQTRAFCISCIGHLHRQPLQLKAVKRPLIFLQPKHPTVHKPLVSTRCLRVKPGANQSMKPQHKRDKMPASCILVYESGLKNYISTLYMAVAFLGVTTGTVVVLRWQHLLKNITYLDGVYLTFVLSLSLLVLAIAYRFARTVIIRIYNDTDSGQFVAVRRTCLGRLRQVVYNPSEVKLKEGGKFTNLDTKQSVEVNIQGQDYYLSASGFSAPVYYNVHLGDNDVPKDFSKSFVSDPKF</sequence>
<protein>
    <recommendedName>
        <fullName evidence="4">Transmembrane protein 223</fullName>
    </recommendedName>
</protein>
<feature type="transmembrane region" description="Helical" evidence="1">
    <location>
        <begin position="125"/>
        <end position="146"/>
    </location>
</feature>
<organism evidence="2 3">
    <name type="scientific">Elysia marginata</name>
    <dbReference type="NCBI Taxonomy" id="1093978"/>
    <lineage>
        <taxon>Eukaryota</taxon>
        <taxon>Metazoa</taxon>
        <taxon>Spiralia</taxon>
        <taxon>Lophotrochozoa</taxon>
        <taxon>Mollusca</taxon>
        <taxon>Gastropoda</taxon>
        <taxon>Heterobranchia</taxon>
        <taxon>Euthyneura</taxon>
        <taxon>Panpulmonata</taxon>
        <taxon>Sacoglossa</taxon>
        <taxon>Placobranchoidea</taxon>
        <taxon>Plakobranchidae</taxon>
        <taxon>Elysia</taxon>
    </lineage>
</organism>
<dbReference type="EMBL" id="BMAT01008536">
    <property type="protein sequence ID" value="GFR87326.1"/>
    <property type="molecule type" value="Genomic_DNA"/>
</dbReference>
<dbReference type="AlphaFoldDB" id="A0AAV4GPX6"/>
<name>A0AAV4GPX6_9GAST</name>
<evidence type="ECO:0000313" key="2">
    <source>
        <dbReference type="EMBL" id="GFR87326.1"/>
    </source>
</evidence>
<feature type="transmembrane region" description="Helical" evidence="1">
    <location>
        <begin position="94"/>
        <end position="113"/>
    </location>
</feature>